<keyword evidence="4" id="KW-1185">Reference proteome</keyword>
<dbReference type="EMBL" id="JARRAF010000049">
    <property type="protein sequence ID" value="MDK2126726.1"/>
    <property type="molecule type" value="Genomic_DNA"/>
</dbReference>
<accession>A0ABT7E326</accession>
<dbReference type="PANTHER" id="PTHR13947">
    <property type="entry name" value="GNAT FAMILY N-ACETYLTRANSFERASE"/>
    <property type="match status" value="1"/>
</dbReference>
<comment type="caution">
    <text evidence="3">The sequence shown here is derived from an EMBL/GenBank/DDBJ whole genome shotgun (WGS) entry which is preliminary data.</text>
</comment>
<protein>
    <submittedName>
        <fullName evidence="3">GNAT family N-acetyltransferase</fullName>
    </submittedName>
</protein>
<evidence type="ECO:0000259" key="2">
    <source>
        <dbReference type="PROSITE" id="PS51186"/>
    </source>
</evidence>
<evidence type="ECO:0000313" key="3">
    <source>
        <dbReference type="EMBL" id="MDK2126726.1"/>
    </source>
</evidence>
<dbReference type="PANTHER" id="PTHR13947:SF37">
    <property type="entry name" value="LD18367P"/>
    <property type="match status" value="1"/>
</dbReference>
<evidence type="ECO:0000313" key="4">
    <source>
        <dbReference type="Proteomes" id="UP001172778"/>
    </source>
</evidence>
<dbReference type="InterPro" id="IPR050769">
    <property type="entry name" value="NAT_camello-type"/>
</dbReference>
<proteinExistence type="predicted"/>
<dbReference type="SUPFAM" id="SSF55729">
    <property type="entry name" value="Acyl-CoA N-acyltransferases (Nat)"/>
    <property type="match status" value="1"/>
</dbReference>
<dbReference type="Gene3D" id="3.40.630.30">
    <property type="match status" value="1"/>
</dbReference>
<reference evidence="3" key="1">
    <citation type="submission" date="2023-03" db="EMBL/GenBank/DDBJ databases">
        <title>Chitinimonas shenzhenensis gen. nov., sp. nov., a novel member of family Burkholderiaceae isolated from activated sludge collected in Shen Zhen, China.</title>
        <authorList>
            <person name="Wang X."/>
        </authorList>
    </citation>
    <scope>NUCLEOTIDE SEQUENCE</scope>
    <source>
        <strain evidence="3">DQS-5</strain>
    </source>
</reference>
<gene>
    <name evidence="3" type="ORF">PZA18_22015</name>
</gene>
<organism evidence="3 4">
    <name type="scientific">Parachitinimonas caeni</name>
    <dbReference type="NCBI Taxonomy" id="3031301"/>
    <lineage>
        <taxon>Bacteria</taxon>
        <taxon>Pseudomonadati</taxon>
        <taxon>Pseudomonadota</taxon>
        <taxon>Betaproteobacteria</taxon>
        <taxon>Neisseriales</taxon>
        <taxon>Chitinibacteraceae</taxon>
        <taxon>Parachitinimonas</taxon>
    </lineage>
</organism>
<dbReference type="RefSeq" id="WP_284103047.1">
    <property type="nucleotide sequence ID" value="NZ_JARRAF010000049.1"/>
</dbReference>
<evidence type="ECO:0000256" key="1">
    <source>
        <dbReference type="ARBA" id="ARBA00022679"/>
    </source>
</evidence>
<sequence length="175" mass="19783">MNAPLTIQILDVSHAQVYRQLMLQAYALHPDSFTSTAAERESLPLDWWRARLAPEAQAGERVIGAWVGGELVGVVGVSFERREKTRHKAALFGMYVDARFRQQGLGEKLVLAVIEAARQRGGVRLIQLTVSNGNIAAYRLYERCGFRPWGLEPYAVRQGDQFIDKMHMWRELDGA</sequence>
<feature type="domain" description="N-acetyltransferase" evidence="2">
    <location>
        <begin position="7"/>
        <end position="173"/>
    </location>
</feature>
<name>A0ABT7E326_9NEIS</name>
<dbReference type="Pfam" id="PF00583">
    <property type="entry name" value="Acetyltransf_1"/>
    <property type="match status" value="1"/>
</dbReference>
<dbReference type="InterPro" id="IPR000182">
    <property type="entry name" value="GNAT_dom"/>
</dbReference>
<dbReference type="CDD" id="cd04301">
    <property type="entry name" value="NAT_SF"/>
    <property type="match status" value="1"/>
</dbReference>
<dbReference type="PROSITE" id="PS51186">
    <property type="entry name" value="GNAT"/>
    <property type="match status" value="1"/>
</dbReference>
<keyword evidence="1" id="KW-0808">Transferase</keyword>
<dbReference type="InterPro" id="IPR016181">
    <property type="entry name" value="Acyl_CoA_acyltransferase"/>
</dbReference>
<dbReference type="Proteomes" id="UP001172778">
    <property type="component" value="Unassembled WGS sequence"/>
</dbReference>